<evidence type="ECO:0000256" key="1">
    <source>
        <dbReference type="SAM" id="MobiDB-lite"/>
    </source>
</evidence>
<dbReference type="EMBL" id="JBHMCT010000009">
    <property type="protein sequence ID" value="MFB9555614.1"/>
    <property type="molecule type" value="Genomic_DNA"/>
</dbReference>
<keyword evidence="4" id="KW-1185">Reference proteome</keyword>
<reference evidence="3 4" key="1">
    <citation type="submission" date="2024-09" db="EMBL/GenBank/DDBJ databases">
        <authorList>
            <person name="Sun Q."/>
            <person name="Mori K."/>
        </authorList>
    </citation>
    <scope>NUCLEOTIDE SEQUENCE [LARGE SCALE GENOMIC DNA]</scope>
    <source>
        <strain evidence="3 4">JCM 4414</strain>
    </source>
</reference>
<evidence type="ECO:0000313" key="3">
    <source>
        <dbReference type="EMBL" id="MFB9555614.1"/>
    </source>
</evidence>
<feature type="compositionally biased region" description="Low complexity" evidence="1">
    <location>
        <begin position="135"/>
        <end position="144"/>
    </location>
</feature>
<gene>
    <name evidence="3" type="ORF">ACFFTP_15650</name>
</gene>
<accession>A0ABV5QRE8</accession>
<proteinExistence type="predicted"/>
<feature type="transmembrane region" description="Helical" evidence="2">
    <location>
        <begin position="234"/>
        <end position="256"/>
    </location>
</feature>
<keyword evidence="2" id="KW-0472">Membrane</keyword>
<dbReference type="RefSeq" id="WP_345485827.1">
    <property type="nucleotide sequence ID" value="NZ_BAAAWU010000001.1"/>
</dbReference>
<sequence>MTVTRTARLTGAALCGALALVIVLWMLRDLAALGPSTELLWYWAGDHRLPSHHATATSLVDVLLVLVYAATGAAALRSPLAASAFTVTGLTTLALRLPGLWAAGVEVLLTTLLFLALAAGLVVTAAAGRRDDGPDATSGPRSGPVSPPPPARPATGPAVAAGVLCATAALLWAGWELRWATLLPADYTVSRFTGGRGLLLPALAVPPAWLNTVLALLLLAAAVSAFARARPTRPLGLLAGLLLAGAGASGTAAALRPGWHTFTTEQDLYAGAYDLGCFFSLLAGLTVIALLARPGRASQVPYRPVAALPPAPPAQPPPGW</sequence>
<name>A0ABV5QRE8_9ACTN</name>
<comment type="caution">
    <text evidence="3">The sequence shown here is derived from an EMBL/GenBank/DDBJ whole genome shotgun (WGS) entry which is preliminary data.</text>
</comment>
<protein>
    <submittedName>
        <fullName evidence="3">Uncharacterized protein</fullName>
    </submittedName>
</protein>
<feature type="transmembrane region" description="Helical" evidence="2">
    <location>
        <begin position="56"/>
        <end position="76"/>
    </location>
</feature>
<feature type="transmembrane region" description="Helical" evidence="2">
    <location>
        <begin position="107"/>
        <end position="128"/>
    </location>
</feature>
<feature type="region of interest" description="Disordered" evidence="1">
    <location>
        <begin position="129"/>
        <end position="154"/>
    </location>
</feature>
<feature type="transmembrane region" description="Helical" evidence="2">
    <location>
        <begin position="268"/>
        <end position="292"/>
    </location>
</feature>
<organism evidence="3 4">
    <name type="scientific">Streptomyces roseoviridis</name>
    <dbReference type="NCBI Taxonomy" id="67361"/>
    <lineage>
        <taxon>Bacteria</taxon>
        <taxon>Bacillati</taxon>
        <taxon>Actinomycetota</taxon>
        <taxon>Actinomycetes</taxon>
        <taxon>Kitasatosporales</taxon>
        <taxon>Streptomycetaceae</taxon>
        <taxon>Streptomyces</taxon>
    </lineage>
</organism>
<evidence type="ECO:0000256" key="2">
    <source>
        <dbReference type="SAM" id="Phobius"/>
    </source>
</evidence>
<evidence type="ECO:0000313" key="4">
    <source>
        <dbReference type="Proteomes" id="UP001589716"/>
    </source>
</evidence>
<keyword evidence="2" id="KW-1133">Transmembrane helix</keyword>
<dbReference type="Proteomes" id="UP001589716">
    <property type="component" value="Unassembled WGS sequence"/>
</dbReference>
<keyword evidence="2" id="KW-0812">Transmembrane</keyword>
<feature type="transmembrane region" description="Helical" evidence="2">
    <location>
        <begin position="208"/>
        <end position="227"/>
    </location>
</feature>